<gene>
    <name evidence="3" type="ORF">UBRO_01005</name>
</gene>
<dbReference type="OrthoDB" id="29098at2759"/>
<dbReference type="Gene3D" id="1.10.20.120">
    <property type="match status" value="1"/>
</dbReference>
<reference evidence="4" key="1">
    <citation type="submission" date="2016-04" db="EMBL/GenBank/DDBJ databases">
        <authorList>
            <person name="Guldener U."/>
            <person name="Guldener U."/>
        </authorList>
    </citation>
    <scope>NUCLEOTIDE SEQUENCE [LARGE SCALE GENOMIC DNA]</scope>
    <source>
        <strain evidence="4">UB2112</strain>
    </source>
</reference>
<dbReference type="EMBL" id="LT558117">
    <property type="protein sequence ID" value="SAM60160.1"/>
    <property type="molecule type" value="Genomic_DNA"/>
</dbReference>
<dbReference type="AlphaFoldDB" id="A0A1K0FV64"/>
<dbReference type="Gene3D" id="2.20.25.530">
    <property type="match status" value="1"/>
</dbReference>
<dbReference type="PANTHER" id="PTHR13383">
    <property type="entry name" value="RIBONUCLEASE H2 SUBUNIT B"/>
    <property type="match status" value="1"/>
</dbReference>
<dbReference type="InterPro" id="IPR041195">
    <property type="entry name" value="Rnh202_N"/>
</dbReference>
<name>A0A1K0FV64_9BASI</name>
<dbReference type="PANTHER" id="PTHR13383:SF11">
    <property type="entry name" value="RIBONUCLEASE H2 SUBUNIT B"/>
    <property type="match status" value="1"/>
</dbReference>
<sequence>MKAPICQTTEASTSSEQSRSMRNGVLLHPRTARDGRCLILPHPRTQVPTYYLYSENAPNPSSASSDTSKGELFELLTLKDTKYDRSWMISGVNEVISSGQLEILSRVDARFLVTSLLYSVLVDSKFRSLEDIFEQIALALHGKRKEEMIDSIVAFKSDLGEGEGGDGKGGVQQEWTDIVTFGNLPIVKDALQEVADVQDLPNGEQAYRISTSKVFPILDARHARLSQQSTFAASPNMLGRSFERRWPLESDPSPYLVAGMEESADCKEAKELRRKIAAEIIATNLPPQLAAEYFTHLGIALEK</sequence>
<protein>
    <recommendedName>
        <fullName evidence="2">Rnh202 triple barrel domain-containing protein</fullName>
    </recommendedName>
</protein>
<dbReference type="Pfam" id="PF17745">
    <property type="entry name" value="Ydr279_N"/>
    <property type="match status" value="1"/>
</dbReference>
<accession>A0A1K0FV64</accession>
<evidence type="ECO:0000259" key="2">
    <source>
        <dbReference type="Pfam" id="PF17745"/>
    </source>
</evidence>
<evidence type="ECO:0000313" key="3">
    <source>
        <dbReference type="EMBL" id="SAM60160.1"/>
    </source>
</evidence>
<dbReference type="GO" id="GO:0032299">
    <property type="term" value="C:ribonuclease H2 complex"/>
    <property type="evidence" value="ECO:0007669"/>
    <property type="project" value="InterPro"/>
</dbReference>
<dbReference type="InterPro" id="IPR040456">
    <property type="entry name" value="RNase_H2_suB"/>
</dbReference>
<dbReference type="Proteomes" id="UP000179920">
    <property type="component" value="Chromosome I"/>
</dbReference>
<dbReference type="GO" id="GO:0006401">
    <property type="term" value="P:RNA catabolic process"/>
    <property type="evidence" value="ECO:0007669"/>
    <property type="project" value="TreeGrafter"/>
</dbReference>
<organism evidence="3 4">
    <name type="scientific">Ustilago bromivora</name>
    <dbReference type="NCBI Taxonomy" id="307758"/>
    <lineage>
        <taxon>Eukaryota</taxon>
        <taxon>Fungi</taxon>
        <taxon>Dikarya</taxon>
        <taxon>Basidiomycota</taxon>
        <taxon>Ustilaginomycotina</taxon>
        <taxon>Ustilaginomycetes</taxon>
        <taxon>Ustilaginales</taxon>
        <taxon>Ustilaginaceae</taxon>
        <taxon>Ustilago</taxon>
    </lineage>
</organism>
<feature type="region of interest" description="Disordered" evidence="1">
    <location>
        <begin position="1"/>
        <end position="23"/>
    </location>
</feature>
<dbReference type="GO" id="GO:0005654">
    <property type="term" value="C:nucleoplasm"/>
    <property type="evidence" value="ECO:0007669"/>
    <property type="project" value="TreeGrafter"/>
</dbReference>
<evidence type="ECO:0000256" key="1">
    <source>
        <dbReference type="SAM" id="MobiDB-lite"/>
    </source>
</evidence>
<evidence type="ECO:0000313" key="4">
    <source>
        <dbReference type="Proteomes" id="UP000179920"/>
    </source>
</evidence>
<feature type="domain" description="Rnh202 triple barrel" evidence="2">
    <location>
        <begin position="34"/>
        <end position="108"/>
    </location>
</feature>
<proteinExistence type="predicted"/>
<feature type="compositionally biased region" description="Low complexity" evidence="1">
    <location>
        <begin position="7"/>
        <end position="20"/>
    </location>
</feature>